<protein>
    <submittedName>
        <fullName evidence="2">Uncharacterized protein</fullName>
    </submittedName>
</protein>
<name>A0A9P3LUL8_9FUNG</name>
<keyword evidence="3" id="KW-1185">Reference proteome</keyword>
<comment type="caution">
    <text evidence="2">The sequence shown here is derived from an EMBL/GenBank/DDBJ whole genome shotgun (WGS) entry which is preliminary data.</text>
</comment>
<proteinExistence type="predicted"/>
<sequence length="530" mass="57915">MDSHVDNPPTYVPVDAPKDVFNLQKAARNLREEATEEMVEQDLRVQEARQREIMMEQADASPQEYVVDDAHLSKSATQESLSYEPTADNSHSLATEAMQHEQELEHLEVDERPSEEYSQSQHQDAYSYESGGEQPTTVAEQQEPQQAEAAFEPAVKQIEILPLLDITGELRFVKERQTFLAKEGRPHGDVEWVALQELEQSTLALVSSRKSLSERQRQLAQLDTGDKRSAAMQSEVYQLTAESKQKEHEWSVIKEAYYHDFVIAAIKAAAAQAAEAHEALKEMISNIQQLLVISLLSATAIMAQGIPPPGSLTVMVPASPTPFPTLVGHPHRPSRHPHHDLPNDMERGMYQGDWNPDNDADHGGQGQGPLQLVCPSAGFFCESTLIDYTRSRMSMPAPMVTSKPLVDSSARTALVGVFGGIGGGQGGGSQKASDYFVCSAGNRQMDYCVGGGPATVPKTLESGDGLYCGETIRRGLGLDQDDNSDVHDQDSGEYLRNNLYYFVGSHGVNLGPCPGRCVSAGAGVSDYCQA</sequence>
<dbReference type="AlphaFoldDB" id="A0A9P3LUL8"/>
<evidence type="ECO:0000313" key="3">
    <source>
        <dbReference type="Proteomes" id="UP000827284"/>
    </source>
</evidence>
<organism evidence="2 3">
    <name type="scientific">Entomortierella parvispora</name>
    <dbReference type="NCBI Taxonomy" id="205924"/>
    <lineage>
        <taxon>Eukaryota</taxon>
        <taxon>Fungi</taxon>
        <taxon>Fungi incertae sedis</taxon>
        <taxon>Mucoromycota</taxon>
        <taxon>Mortierellomycotina</taxon>
        <taxon>Mortierellomycetes</taxon>
        <taxon>Mortierellales</taxon>
        <taxon>Mortierellaceae</taxon>
        <taxon>Entomortierella</taxon>
    </lineage>
</organism>
<feature type="compositionally biased region" description="Basic and acidic residues" evidence="1">
    <location>
        <begin position="101"/>
        <end position="115"/>
    </location>
</feature>
<reference evidence="2" key="1">
    <citation type="submission" date="2021-11" db="EMBL/GenBank/DDBJ databases">
        <authorList>
            <person name="Herlambang A."/>
            <person name="Guo Y."/>
            <person name="Takashima Y."/>
            <person name="Nishizawa T."/>
        </authorList>
    </citation>
    <scope>NUCLEOTIDE SEQUENCE</scope>
    <source>
        <strain evidence="2">E1425</strain>
    </source>
</reference>
<gene>
    <name evidence="2" type="ORF">EMPS_03641</name>
</gene>
<dbReference type="Proteomes" id="UP000827284">
    <property type="component" value="Unassembled WGS sequence"/>
</dbReference>
<dbReference type="EMBL" id="BQFW01000005">
    <property type="protein sequence ID" value="GJJ71291.1"/>
    <property type="molecule type" value="Genomic_DNA"/>
</dbReference>
<evidence type="ECO:0000256" key="1">
    <source>
        <dbReference type="SAM" id="MobiDB-lite"/>
    </source>
</evidence>
<reference evidence="2" key="2">
    <citation type="journal article" date="2022" name="Microbiol. Resour. Announc.">
        <title>Whole-Genome Sequence of Entomortierella parvispora E1425, a Mucoromycotan Fungus Associated with Burkholderiaceae-Related Endosymbiotic Bacteria.</title>
        <authorList>
            <person name="Herlambang A."/>
            <person name="Guo Y."/>
            <person name="Takashima Y."/>
            <person name="Narisawa K."/>
            <person name="Ohta H."/>
            <person name="Nishizawa T."/>
        </authorList>
    </citation>
    <scope>NUCLEOTIDE SEQUENCE</scope>
    <source>
        <strain evidence="2">E1425</strain>
    </source>
</reference>
<feature type="compositionally biased region" description="Low complexity" evidence="1">
    <location>
        <begin position="133"/>
        <end position="149"/>
    </location>
</feature>
<accession>A0A9P3LUL8</accession>
<evidence type="ECO:0000313" key="2">
    <source>
        <dbReference type="EMBL" id="GJJ71291.1"/>
    </source>
</evidence>
<dbReference type="OrthoDB" id="2436049at2759"/>
<feature type="region of interest" description="Disordered" evidence="1">
    <location>
        <begin position="101"/>
        <end position="149"/>
    </location>
</feature>